<proteinExistence type="predicted"/>
<dbReference type="OrthoDB" id="1074161at2"/>
<evidence type="ECO:0000313" key="3">
    <source>
        <dbReference type="Proteomes" id="UP000070533"/>
    </source>
</evidence>
<dbReference type="AlphaFoldDB" id="A0A133Q9M6"/>
<name>A0A133Q9M6_9BACT</name>
<feature type="chain" id="PRO_5007458750" description="Flagellar protein FliL" evidence="1">
    <location>
        <begin position="20"/>
        <end position="134"/>
    </location>
</feature>
<dbReference type="Proteomes" id="UP000070533">
    <property type="component" value="Unassembled WGS sequence"/>
</dbReference>
<feature type="signal peptide" evidence="1">
    <location>
        <begin position="1"/>
        <end position="19"/>
    </location>
</feature>
<keyword evidence="3" id="KW-1185">Reference proteome</keyword>
<keyword evidence="1" id="KW-0732">Signal</keyword>
<evidence type="ECO:0008006" key="4">
    <source>
        <dbReference type="Google" id="ProtNLM"/>
    </source>
</evidence>
<dbReference type="EMBL" id="LRQG01000092">
    <property type="protein sequence ID" value="KXA39523.1"/>
    <property type="molecule type" value="Genomic_DNA"/>
</dbReference>
<accession>A0A133Q9M6</accession>
<evidence type="ECO:0000256" key="1">
    <source>
        <dbReference type="SAM" id="SignalP"/>
    </source>
</evidence>
<dbReference type="STRING" id="28128.HMPREF3226_01359"/>
<dbReference type="RefSeq" id="WP_060940671.1">
    <property type="nucleotide sequence ID" value="NZ_JAIHUT010000006.1"/>
</dbReference>
<sequence>MRKITILAACLLFALMSQAQSWDLQPWQKYLISESVKVDTINHGNSLLSVKLNSPQPYDTRLFRCTTSATFDKALPKFKKLKKSNFGDGNGESMFEEQDRQREMERIAREGYTKQDLICDILSDIVNIFLLKSK</sequence>
<evidence type="ECO:0000313" key="2">
    <source>
        <dbReference type="EMBL" id="KXA39523.1"/>
    </source>
</evidence>
<gene>
    <name evidence="2" type="ORF">HMPREF3226_01359</name>
</gene>
<dbReference type="PATRIC" id="fig|28128.5.peg.1382"/>
<organism evidence="2 3">
    <name type="scientific">Prevotella corporis</name>
    <dbReference type="NCBI Taxonomy" id="28128"/>
    <lineage>
        <taxon>Bacteria</taxon>
        <taxon>Pseudomonadati</taxon>
        <taxon>Bacteroidota</taxon>
        <taxon>Bacteroidia</taxon>
        <taxon>Bacteroidales</taxon>
        <taxon>Prevotellaceae</taxon>
        <taxon>Prevotella</taxon>
    </lineage>
</organism>
<protein>
    <recommendedName>
        <fullName evidence="4">Flagellar protein FliL</fullName>
    </recommendedName>
</protein>
<comment type="caution">
    <text evidence="2">The sequence shown here is derived from an EMBL/GenBank/DDBJ whole genome shotgun (WGS) entry which is preliminary data.</text>
</comment>
<reference evidence="3" key="1">
    <citation type="submission" date="2016-01" db="EMBL/GenBank/DDBJ databases">
        <authorList>
            <person name="Mitreva M."/>
            <person name="Pepin K.H."/>
            <person name="Mihindukulasuriya K.A."/>
            <person name="Fulton R."/>
            <person name="Fronick C."/>
            <person name="O'Laughlin M."/>
            <person name="Miner T."/>
            <person name="Herter B."/>
            <person name="Rosa B.A."/>
            <person name="Cordes M."/>
            <person name="Tomlinson C."/>
            <person name="Wollam A."/>
            <person name="Palsikar V.B."/>
            <person name="Mardis E.R."/>
            <person name="Wilson R.K."/>
        </authorList>
    </citation>
    <scope>NUCLEOTIDE SEQUENCE [LARGE SCALE GENOMIC DNA]</scope>
    <source>
        <strain evidence="3">MJR7716</strain>
    </source>
</reference>